<dbReference type="SUPFAM" id="SSF51905">
    <property type="entry name" value="FAD/NAD(P)-binding domain"/>
    <property type="match status" value="2"/>
</dbReference>
<accession>A0A830E429</accession>
<feature type="domain" description="FAD/NAD(P)-binding" evidence="1">
    <location>
        <begin position="3"/>
        <end position="142"/>
    </location>
</feature>
<dbReference type="EMBL" id="AP026830">
    <property type="protein sequence ID" value="BDR91008.1"/>
    <property type="molecule type" value="Genomic_DNA"/>
</dbReference>
<evidence type="ECO:0000259" key="1">
    <source>
        <dbReference type="Pfam" id="PF07992"/>
    </source>
</evidence>
<dbReference type="Proteomes" id="UP001060771">
    <property type="component" value="Chromosome"/>
</dbReference>
<dbReference type="GeneID" id="76205654"/>
<dbReference type="PANTHER" id="PTHR43755:SF1">
    <property type="entry name" value="FAD-DEPENDENT PYRIDINE NUCLEOTIDE-DISULPHIDE OXIDOREDUCTASE"/>
    <property type="match status" value="1"/>
</dbReference>
<sequence length="393" mass="44883">MKRVAIVGASFAGAEVANKLAKRLRWELARGDVEISVFDKDNDFLVQAMYPLIVFNSLSEEHAKWRKSELLDPRVKFYHGPRGELVSIDLRNRELGFADGSKYNYDYLVIATGAEFAPQEVPGLMKDYHTFFTLDGVLELRDILSKFSRGTIVELFVDLPIKCPIVPLKFGLLLDSYLRDRNVRGNVNIKLLYPIDYLHAQPEVNRLGKIMCEQRNIEYIFRFMVSEVNAEEKVVISDSGEKIKYDLLITIPPHRGARVFRDSGLGDPLGFLPGDKNTLRYRKGKEIYEEVYIIGDATALPVTKAASVAHYQADVIAENLVSDILGTGPRKIYRGEDICPMLTDLYTHEGRGRAWLPWWNYTVNETPFITTRFGWWFLRAFYMTLPAVVRGGL</sequence>
<keyword evidence="5" id="KW-1185">Reference proteome</keyword>
<dbReference type="GO" id="GO:0016491">
    <property type="term" value="F:oxidoreductase activity"/>
    <property type="evidence" value="ECO:0007669"/>
    <property type="project" value="InterPro"/>
</dbReference>
<reference evidence="5" key="3">
    <citation type="submission" date="2022-09" db="EMBL/GenBank/DDBJ databases">
        <title>Complete genome sequence of Vulcanisaeta souniana.</title>
        <authorList>
            <person name="Kato S."/>
            <person name="Itoh T."/>
            <person name="Ohkuma M."/>
        </authorList>
    </citation>
    <scope>NUCLEOTIDE SEQUENCE [LARGE SCALE GENOMIC DNA]</scope>
    <source>
        <strain evidence="5">JCM 11219</strain>
    </source>
</reference>
<evidence type="ECO:0000313" key="2">
    <source>
        <dbReference type="EMBL" id="BDR91008.1"/>
    </source>
</evidence>
<dbReference type="Gene3D" id="3.50.50.60">
    <property type="entry name" value="FAD/NAD(P)-binding domain"/>
    <property type="match status" value="2"/>
</dbReference>
<proteinExistence type="predicted"/>
<dbReference type="OrthoDB" id="38899at2157"/>
<dbReference type="Pfam" id="PF07992">
    <property type="entry name" value="Pyr_redox_2"/>
    <property type="match status" value="1"/>
</dbReference>
<reference evidence="3" key="2">
    <citation type="submission" date="2020-09" db="EMBL/GenBank/DDBJ databases">
        <authorList>
            <person name="Sun Q."/>
            <person name="Ohkuma M."/>
        </authorList>
    </citation>
    <scope>NUCLEOTIDE SEQUENCE</scope>
    <source>
        <strain evidence="3">JCM 11219</strain>
    </source>
</reference>
<organism evidence="3 4">
    <name type="scientific">Vulcanisaeta souniana JCM 11219</name>
    <dbReference type="NCBI Taxonomy" id="1293586"/>
    <lineage>
        <taxon>Archaea</taxon>
        <taxon>Thermoproteota</taxon>
        <taxon>Thermoprotei</taxon>
        <taxon>Thermoproteales</taxon>
        <taxon>Thermoproteaceae</taxon>
        <taxon>Vulcanisaeta</taxon>
    </lineage>
</organism>
<protein>
    <submittedName>
        <fullName evidence="3">Pyridine nucleotide-disulfide oxidoreductase</fullName>
    </submittedName>
</protein>
<reference evidence="2" key="4">
    <citation type="journal article" date="2023" name="Microbiol. Resour. Announc.">
        <title>Complete Genome Sequence of Vulcanisaeta souniana Strain IC-059, a Hyperthermophilic Archaeon Isolated from Hot Spring Water in Japan.</title>
        <authorList>
            <person name="Kato S."/>
            <person name="Itoh T."/>
            <person name="Wu L."/>
            <person name="Ma J."/>
            <person name="Ohkuma M."/>
        </authorList>
    </citation>
    <scope>NUCLEOTIDE SEQUENCE</scope>
    <source>
        <strain evidence="2">JCM 11219</strain>
    </source>
</reference>
<dbReference type="AlphaFoldDB" id="A0A830E429"/>
<dbReference type="InterPro" id="IPR052541">
    <property type="entry name" value="SQRD"/>
</dbReference>
<dbReference type="EMBL" id="BMNM01000006">
    <property type="protein sequence ID" value="GGI79964.1"/>
    <property type="molecule type" value="Genomic_DNA"/>
</dbReference>
<dbReference type="Proteomes" id="UP000657075">
    <property type="component" value="Unassembled WGS sequence"/>
</dbReference>
<evidence type="ECO:0000313" key="3">
    <source>
        <dbReference type="EMBL" id="GGI79964.1"/>
    </source>
</evidence>
<dbReference type="InterPro" id="IPR023753">
    <property type="entry name" value="FAD/NAD-binding_dom"/>
</dbReference>
<reference evidence="3" key="1">
    <citation type="journal article" date="2014" name="Int. J. Syst. Evol. Microbiol.">
        <title>Complete genome sequence of Corynebacterium casei LMG S-19264T (=DSM 44701T), isolated from a smear-ripened cheese.</title>
        <authorList>
            <consortium name="US DOE Joint Genome Institute (JGI-PGF)"/>
            <person name="Walter F."/>
            <person name="Albersmeier A."/>
            <person name="Kalinowski J."/>
            <person name="Ruckert C."/>
        </authorList>
    </citation>
    <scope>NUCLEOTIDE SEQUENCE</scope>
    <source>
        <strain evidence="3">JCM 11219</strain>
    </source>
</reference>
<dbReference type="RefSeq" id="WP_188603483.1">
    <property type="nucleotide sequence ID" value="NZ_AP026830.1"/>
</dbReference>
<dbReference type="InterPro" id="IPR036188">
    <property type="entry name" value="FAD/NAD-bd_sf"/>
</dbReference>
<gene>
    <name evidence="3" type="ORF">GCM10007112_16160</name>
    <name evidence="2" type="ORF">Vsou_01010</name>
</gene>
<dbReference type="PANTHER" id="PTHR43755">
    <property type="match status" value="1"/>
</dbReference>
<name>A0A830E429_9CREN</name>
<evidence type="ECO:0000313" key="4">
    <source>
        <dbReference type="Proteomes" id="UP000657075"/>
    </source>
</evidence>
<evidence type="ECO:0000313" key="5">
    <source>
        <dbReference type="Proteomes" id="UP001060771"/>
    </source>
</evidence>